<proteinExistence type="predicted"/>
<evidence type="ECO:0000313" key="2">
    <source>
        <dbReference type="Proteomes" id="UP000018208"/>
    </source>
</evidence>
<keyword evidence="2" id="KW-1185">Reference proteome</keyword>
<dbReference type="Proteomes" id="UP000018208">
    <property type="component" value="Unassembled WGS sequence"/>
</dbReference>
<comment type="caution">
    <text evidence="1">The sequence shown here is derived from an EMBL/GenBank/DDBJ whole genome shotgun (WGS) entry which is preliminary data.</text>
</comment>
<reference evidence="1 2" key="1">
    <citation type="journal article" date="2014" name="PLoS Genet.">
        <title>The Genome of Spironucleus salmonicida Highlights a Fish Pathogen Adapted to Fluctuating Environments.</title>
        <authorList>
            <person name="Xu F."/>
            <person name="Jerlstrom-Hultqvist J."/>
            <person name="Einarsson E."/>
            <person name="Astvaldsson A."/>
            <person name="Svard S.G."/>
            <person name="Andersson J.O."/>
        </authorList>
    </citation>
    <scope>NUCLEOTIDE SEQUENCE [LARGE SCALE GENOMIC DNA]</scope>
    <source>
        <strain evidence="1 2">ATCC 50377</strain>
    </source>
</reference>
<dbReference type="GeneID" id="94301549"/>
<dbReference type="AlphaFoldDB" id="A0A9P8LN92"/>
<sequence>MVNYQYVFNEASMNNYYPLNQLINYTFTLDDYHQVYECFNNCTSTDIKFIILSFLNSKLAGKIAQQFAKTITKLNINYELNVPLTQALGKFIFRSNQLGEVQIDIDNQNVILSALSYKQNIDLSFSSLCFPLDNIFKVQVLKIIISQVMLTREQLNELIPEIINFLPQTNSILDEIFRKKMNIVFLMKLALALPTYQRFKQLQNMFDYQFLISKPEKVAKLFEVLKNDVICQFTQDLDTENIIDFYQFFGQIFHIFNQIKLTWFQQIAAQFLLQTDQVLYLSEQSQFFFQGLFKYILNQEILDLMIQRIDQYPLEIQIQVFCNLFSYDLINQNALNCCLQILTGNFPIETTNFACYQLCQMSQSKNQIDANIILNAFVIYQRILRQNFTQIFTLNVFEYYDFTQTTISGALNQLSKVLLGCKQCDFQQAIQTEILQNIYFTPHVALFNFISFQSNILDILSLDLQNQLLIYIVLLTIQAQNDTENQYQKPEICDLEEYQIGYILSFLASFEFNPELQEFVLFLLNKQVKNQFISDLLIESVYELIPNLVYNKNGDVLVQNICILVDFCKRQIVSDDLLRVIMELYNLKDDEISVLEQIKILFNNEVLQYMTEILGSEEPVVRVCFSLLAGFMNFGVDVAGILKGLVLGFLENKNQDSRRNQYEISCVLSYLKNEDILLVLGTALEEHKGAIVGQIADMLECILTMTYDKFDRQTEIKLLLEKVKGIVLL</sequence>
<dbReference type="KEGG" id="ssao:94301549"/>
<protein>
    <submittedName>
        <fullName evidence="1">Uncharacterized protein</fullName>
    </submittedName>
</protein>
<accession>A0A9P8LN92</accession>
<evidence type="ECO:0000313" key="1">
    <source>
        <dbReference type="EMBL" id="KAH0571226.1"/>
    </source>
</evidence>
<name>A0A9P8LN92_9EUKA</name>
<organism evidence="1 2">
    <name type="scientific">Spironucleus salmonicida</name>
    <dbReference type="NCBI Taxonomy" id="348837"/>
    <lineage>
        <taxon>Eukaryota</taxon>
        <taxon>Metamonada</taxon>
        <taxon>Diplomonadida</taxon>
        <taxon>Hexamitidae</taxon>
        <taxon>Hexamitinae</taxon>
        <taxon>Spironucleus</taxon>
    </lineage>
</organism>
<dbReference type="RefSeq" id="XP_067761999.1">
    <property type="nucleotide sequence ID" value="XM_067911312.1"/>
</dbReference>
<gene>
    <name evidence="1" type="ORF">SS50377_27526</name>
</gene>
<dbReference type="EMBL" id="AUWU02000007">
    <property type="protein sequence ID" value="KAH0571226.1"/>
    <property type="molecule type" value="Genomic_DNA"/>
</dbReference>